<dbReference type="Gene3D" id="1.10.4030.10">
    <property type="entry name" value="Porin chaperone SurA, peptide-binding domain"/>
    <property type="match status" value="1"/>
</dbReference>
<dbReference type="Pfam" id="PF13624">
    <property type="entry name" value="SurA_N_3"/>
    <property type="match status" value="1"/>
</dbReference>
<accession>A0A1Q4VDU3</accession>
<comment type="caution">
    <text evidence="2">The sequence shown here is derived from an EMBL/GenBank/DDBJ whole genome shotgun (WGS) entry which is preliminary data.</text>
</comment>
<reference evidence="2 3" key="1">
    <citation type="submission" date="2015-06" db="EMBL/GenBank/DDBJ databases">
        <title>Cloning and characterization of the uncialamcin biosynthetic gene cluster.</title>
        <authorList>
            <person name="Yan X."/>
            <person name="Huang T."/>
            <person name="Ge H."/>
            <person name="Shen B."/>
        </authorList>
    </citation>
    <scope>NUCLEOTIDE SEQUENCE [LARGE SCALE GENOMIC DNA]</scope>
    <source>
        <strain evidence="2 3">DCA2648</strain>
    </source>
</reference>
<dbReference type="AlphaFoldDB" id="A0A1Q4VDU3"/>
<proteinExistence type="predicted"/>
<dbReference type="STRING" id="1048205.AB852_04775"/>
<dbReference type="RefSeq" id="WP_073783839.1">
    <property type="nucleotide sequence ID" value="NZ_CP109290.1"/>
</dbReference>
<evidence type="ECO:0000313" key="3">
    <source>
        <dbReference type="Proteomes" id="UP000186455"/>
    </source>
</evidence>
<dbReference type="EMBL" id="LFBV01000001">
    <property type="protein sequence ID" value="OKH96003.1"/>
    <property type="molecule type" value="Genomic_DNA"/>
</dbReference>
<keyword evidence="2" id="KW-0449">Lipoprotein</keyword>
<evidence type="ECO:0000256" key="1">
    <source>
        <dbReference type="SAM" id="SignalP"/>
    </source>
</evidence>
<dbReference type="PROSITE" id="PS51257">
    <property type="entry name" value="PROKAR_LIPOPROTEIN"/>
    <property type="match status" value="1"/>
</dbReference>
<name>A0A1Q4VDU3_9ACTN</name>
<dbReference type="GeneID" id="96792969"/>
<organism evidence="2 3">
    <name type="scientific">Streptomyces uncialis</name>
    <dbReference type="NCBI Taxonomy" id="1048205"/>
    <lineage>
        <taxon>Bacteria</taxon>
        <taxon>Bacillati</taxon>
        <taxon>Actinomycetota</taxon>
        <taxon>Actinomycetes</taxon>
        <taxon>Kitasatosporales</taxon>
        <taxon>Streptomycetaceae</taxon>
        <taxon>Streptomyces</taxon>
    </lineage>
</organism>
<dbReference type="InterPro" id="IPR027304">
    <property type="entry name" value="Trigger_fact/SurA_dom_sf"/>
</dbReference>
<dbReference type="Proteomes" id="UP000186455">
    <property type="component" value="Unassembled WGS sequence"/>
</dbReference>
<sequence>MHRRRRIAVTVSTAALLAATPLLTACGNDARPGAAAVVGDQRITVAQLENRVNAVRTAQRDILGDSEQYEASLTRSGGLARNTLHTMVLDKVLDQAVKDAGVSVTRKDVQQMRLGLEQQAGGAEGLRAAWLQQYNVPPSQLDASLRTEVAAQKLAESLGVGMDTEAGQRAFWKALSTASKKLDVSVNPRYGKWGVSGDGRVGRTDAGTPWLHVVTKPDTPTET</sequence>
<keyword evidence="1" id="KW-0732">Signal</keyword>
<gene>
    <name evidence="2" type="ORF">AB852_04775</name>
</gene>
<feature type="chain" id="PRO_5039376343" evidence="1">
    <location>
        <begin position="25"/>
        <end position="223"/>
    </location>
</feature>
<keyword evidence="3" id="KW-1185">Reference proteome</keyword>
<feature type="signal peptide" evidence="1">
    <location>
        <begin position="1"/>
        <end position="24"/>
    </location>
</feature>
<protein>
    <submittedName>
        <fullName evidence="2">Lipoprotein</fullName>
    </submittedName>
</protein>
<evidence type="ECO:0000313" key="2">
    <source>
        <dbReference type="EMBL" id="OKH96003.1"/>
    </source>
</evidence>
<dbReference type="SUPFAM" id="SSF109998">
    <property type="entry name" value="Triger factor/SurA peptide-binding domain-like"/>
    <property type="match status" value="1"/>
</dbReference>